<evidence type="ECO:0000313" key="9">
    <source>
        <dbReference type="EMBL" id="PZX17421.1"/>
    </source>
</evidence>
<keyword evidence="5 6" id="KW-0408">Iron</keyword>
<sequence length="328" mass="37054">MFTPTPSFLLHLTQRLLLAALLTMGLPAMGQPVVITPVDAQALSSLKGYTNFIIANDLGRNGYYDQKPIAETMGEVVALTGADFVAAPGDVHHFMGVQSVNDPLWMTNYEQVYSHPELMLPWHPTLGNHEYEGNTQAVLDYSKVSRRWQMPATYYAKTLIINDTTQALLLFINTVPLIDKYRQSPEYPDAAKENMQKQLDWIDTQLHNSHAQWKIVLGHHPVYASTNKDQNEQTDLQARLQPILEKHHADFYICGHIHNFQHIRRPDSGIDYVVNTSASLSRKVIPSDQILSGSSESGFLVCSIQTARTTITLIDKAGRIVYQYHRQK</sequence>
<evidence type="ECO:0000256" key="3">
    <source>
        <dbReference type="ARBA" id="ARBA00022729"/>
    </source>
</evidence>
<accession>A0A2W7NAU5</accession>
<feature type="binding site" evidence="6">
    <location>
        <position position="256"/>
    </location>
    <ligand>
        <name>Fe cation</name>
        <dbReference type="ChEBI" id="CHEBI:24875"/>
        <label>2</label>
    </ligand>
</feature>
<proteinExistence type="predicted"/>
<feature type="chain" id="PRO_5015916038" description="acid phosphatase" evidence="7">
    <location>
        <begin position="31"/>
        <end position="328"/>
    </location>
</feature>
<feature type="binding site" evidence="6">
    <location>
        <position position="90"/>
    </location>
    <ligand>
        <name>Fe cation</name>
        <dbReference type="ChEBI" id="CHEBI:24875"/>
        <label>1</label>
    </ligand>
</feature>
<comment type="catalytic activity">
    <reaction evidence="1 5">
        <text>a phosphate monoester + H2O = an alcohol + phosphate</text>
        <dbReference type="Rhea" id="RHEA:15017"/>
        <dbReference type="ChEBI" id="CHEBI:15377"/>
        <dbReference type="ChEBI" id="CHEBI:30879"/>
        <dbReference type="ChEBI" id="CHEBI:43474"/>
        <dbReference type="ChEBI" id="CHEBI:67140"/>
        <dbReference type="EC" id="3.1.3.2"/>
    </reaction>
</comment>
<name>A0A2W7NAU5_9BACT</name>
<dbReference type="AlphaFoldDB" id="A0A2W7NAU5"/>
<gene>
    <name evidence="9" type="ORF">LX69_01471</name>
</gene>
<protein>
    <recommendedName>
        <fullName evidence="2 5">acid phosphatase</fullName>
        <ecNumber evidence="2 5">3.1.3.2</ecNumber>
    </recommendedName>
</protein>
<keyword evidence="3 7" id="KW-0732">Signal</keyword>
<feature type="signal peptide" evidence="7">
    <location>
        <begin position="1"/>
        <end position="30"/>
    </location>
</feature>
<dbReference type="PANTHER" id="PTHR10161:SF14">
    <property type="entry name" value="TARTRATE-RESISTANT ACID PHOSPHATASE TYPE 5"/>
    <property type="match status" value="1"/>
</dbReference>
<evidence type="ECO:0000256" key="4">
    <source>
        <dbReference type="ARBA" id="ARBA00022801"/>
    </source>
</evidence>
<keyword evidence="6" id="KW-0479">Metal-binding</keyword>
<feature type="domain" description="Calcineurin-like phosphoesterase" evidence="8">
    <location>
        <begin position="52"/>
        <end position="259"/>
    </location>
</feature>
<feature type="binding site" evidence="6">
    <location>
        <position position="57"/>
    </location>
    <ligand>
        <name>Fe cation</name>
        <dbReference type="ChEBI" id="CHEBI:24875"/>
        <label>1</label>
    </ligand>
</feature>
<keyword evidence="10" id="KW-1185">Reference proteome</keyword>
<dbReference type="Proteomes" id="UP000249239">
    <property type="component" value="Unassembled WGS sequence"/>
</dbReference>
<comment type="caution">
    <text evidence="9">The sequence shown here is derived from an EMBL/GenBank/DDBJ whole genome shotgun (WGS) entry which is preliminary data.</text>
</comment>
<dbReference type="InterPro" id="IPR024927">
    <property type="entry name" value="Acid_PPase"/>
</dbReference>
<dbReference type="EC" id="3.1.3.2" evidence="2 5"/>
<comment type="cofactor">
    <cofactor evidence="6">
        <name>Fe cation</name>
        <dbReference type="ChEBI" id="CHEBI:24875"/>
    </cofactor>
    <text evidence="6">Binds 2 iron ions per subunit.</text>
</comment>
<feature type="binding site" evidence="6">
    <location>
        <position position="128"/>
    </location>
    <ligand>
        <name>Fe cation</name>
        <dbReference type="ChEBI" id="CHEBI:24875"/>
        <label>2</label>
    </ligand>
</feature>
<reference evidence="9 10" key="1">
    <citation type="submission" date="2018-06" db="EMBL/GenBank/DDBJ databases">
        <title>Genomic Encyclopedia of Archaeal and Bacterial Type Strains, Phase II (KMG-II): from individual species to whole genera.</title>
        <authorList>
            <person name="Goeker M."/>
        </authorList>
    </citation>
    <scope>NUCLEOTIDE SEQUENCE [LARGE SCALE GENOMIC DNA]</scope>
    <source>
        <strain evidence="9 10">DSM 6779</strain>
    </source>
</reference>
<dbReference type="SUPFAM" id="SSF56300">
    <property type="entry name" value="Metallo-dependent phosphatases"/>
    <property type="match status" value="1"/>
</dbReference>
<evidence type="ECO:0000256" key="1">
    <source>
        <dbReference type="ARBA" id="ARBA00000032"/>
    </source>
</evidence>
<dbReference type="InterPro" id="IPR051558">
    <property type="entry name" value="Metallophosphoesterase_PAP"/>
</dbReference>
<evidence type="ECO:0000256" key="6">
    <source>
        <dbReference type="PIRSR" id="PIRSR000898-1"/>
    </source>
</evidence>
<dbReference type="PANTHER" id="PTHR10161">
    <property type="entry name" value="TARTRATE-RESISTANT ACID PHOSPHATASE TYPE 5"/>
    <property type="match status" value="1"/>
</dbReference>
<evidence type="ECO:0000256" key="7">
    <source>
        <dbReference type="SAM" id="SignalP"/>
    </source>
</evidence>
<dbReference type="GO" id="GO:0003993">
    <property type="term" value="F:acid phosphatase activity"/>
    <property type="evidence" value="ECO:0007669"/>
    <property type="project" value="UniProtKB-UniRule"/>
</dbReference>
<evidence type="ECO:0000256" key="2">
    <source>
        <dbReference type="ARBA" id="ARBA00012646"/>
    </source>
</evidence>
<dbReference type="Pfam" id="PF00149">
    <property type="entry name" value="Metallophos"/>
    <property type="match status" value="1"/>
</dbReference>
<dbReference type="InterPro" id="IPR004843">
    <property type="entry name" value="Calcineurin-like_PHP"/>
</dbReference>
<dbReference type="PIRSF" id="PIRSF000898">
    <property type="entry name" value="Acid_Ptase_5"/>
    <property type="match status" value="1"/>
</dbReference>
<feature type="binding site" evidence="6">
    <location>
        <position position="258"/>
    </location>
    <ligand>
        <name>Fe cation</name>
        <dbReference type="ChEBI" id="CHEBI:24875"/>
        <label>1</label>
    </ligand>
</feature>
<dbReference type="InterPro" id="IPR029052">
    <property type="entry name" value="Metallo-depent_PP-like"/>
</dbReference>
<keyword evidence="4 5" id="KW-0378">Hydrolase</keyword>
<dbReference type="RefSeq" id="WP_221621299.1">
    <property type="nucleotide sequence ID" value="NZ_QKZK01000009.1"/>
</dbReference>
<dbReference type="GO" id="GO:0046872">
    <property type="term" value="F:metal ion binding"/>
    <property type="evidence" value="ECO:0007669"/>
    <property type="project" value="UniProtKB-KW"/>
</dbReference>
<evidence type="ECO:0000256" key="5">
    <source>
        <dbReference type="PIRNR" id="PIRNR000898"/>
    </source>
</evidence>
<dbReference type="Gene3D" id="3.60.21.10">
    <property type="match status" value="1"/>
</dbReference>
<feature type="binding site" evidence="6">
    <location>
        <position position="219"/>
    </location>
    <ligand>
        <name>Fe cation</name>
        <dbReference type="ChEBI" id="CHEBI:24875"/>
        <label>2</label>
    </ligand>
</feature>
<evidence type="ECO:0000313" key="10">
    <source>
        <dbReference type="Proteomes" id="UP000249239"/>
    </source>
</evidence>
<evidence type="ECO:0000259" key="8">
    <source>
        <dbReference type="Pfam" id="PF00149"/>
    </source>
</evidence>
<organism evidence="9 10">
    <name type="scientific">Breznakibacter xylanolyticus</name>
    <dbReference type="NCBI Taxonomy" id="990"/>
    <lineage>
        <taxon>Bacteria</taxon>
        <taxon>Pseudomonadati</taxon>
        <taxon>Bacteroidota</taxon>
        <taxon>Bacteroidia</taxon>
        <taxon>Marinilabiliales</taxon>
        <taxon>Marinilabiliaceae</taxon>
        <taxon>Breznakibacter</taxon>
    </lineage>
</organism>
<feature type="binding site" evidence="6">
    <location>
        <position position="90"/>
    </location>
    <ligand>
        <name>Fe cation</name>
        <dbReference type="ChEBI" id="CHEBI:24875"/>
        <label>2</label>
    </ligand>
</feature>
<dbReference type="EMBL" id="QKZK01000009">
    <property type="protein sequence ID" value="PZX17421.1"/>
    <property type="molecule type" value="Genomic_DNA"/>
</dbReference>